<evidence type="ECO:0000313" key="5">
    <source>
        <dbReference type="EMBL" id="MCC8430043.1"/>
    </source>
</evidence>
<dbReference type="EMBL" id="JAJISD010000005">
    <property type="protein sequence ID" value="MCC8430043.1"/>
    <property type="molecule type" value="Genomic_DNA"/>
</dbReference>
<dbReference type="PROSITE" id="PS50956">
    <property type="entry name" value="HTH_ASNC_2"/>
    <property type="match status" value="1"/>
</dbReference>
<dbReference type="PANTHER" id="PTHR30154:SF46">
    <property type="entry name" value="TRANSCRIPTIONAL REGULATORY PROTEIN"/>
    <property type="match status" value="1"/>
</dbReference>
<gene>
    <name evidence="5" type="ORF">LJ725_13765</name>
</gene>
<comment type="caution">
    <text evidence="5">The sequence shown here is derived from an EMBL/GenBank/DDBJ whole genome shotgun (WGS) entry which is preliminary data.</text>
</comment>
<evidence type="ECO:0000259" key="4">
    <source>
        <dbReference type="PROSITE" id="PS50956"/>
    </source>
</evidence>
<dbReference type="Gene3D" id="1.10.10.10">
    <property type="entry name" value="Winged helix-like DNA-binding domain superfamily/Winged helix DNA-binding domain"/>
    <property type="match status" value="1"/>
</dbReference>
<dbReference type="PROSITE" id="PS00519">
    <property type="entry name" value="HTH_ASNC_1"/>
    <property type="match status" value="1"/>
</dbReference>
<sequence length="166" mass="18289">MIELDDIDKRIVAALQAEGRLAMVDLADRVGLSPTPCQRRVKRLEEEGVIDRYAALVSPPALGLALQAMVQVTLEDHSEKTVEAFEAAIRARPEVVACYAMTGDMDFLLHVLVPDLAQFSAFAMKALLRMPGVRGTRSSFIMQAVKSDLAWAPQAQPPQVSSRMRR</sequence>
<keyword evidence="3" id="KW-0804">Transcription</keyword>
<keyword evidence="6" id="KW-1185">Reference proteome</keyword>
<name>A0ABS8KVD0_9HYPH</name>
<dbReference type="InterPro" id="IPR019887">
    <property type="entry name" value="Tscrpt_reg_AsnC/Lrp_C"/>
</dbReference>
<reference evidence="5 6" key="1">
    <citation type="submission" date="2021-11" db="EMBL/GenBank/DDBJ databases">
        <authorList>
            <person name="Lee D.-H."/>
            <person name="Kim S.-B."/>
        </authorList>
    </citation>
    <scope>NUCLEOTIDE SEQUENCE [LARGE SCALE GENOMIC DNA]</scope>
    <source>
        <strain evidence="5 6">KCTC 52223</strain>
    </source>
</reference>
<dbReference type="SMART" id="SM00344">
    <property type="entry name" value="HTH_ASNC"/>
    <property type="match status" value="1"/>
</dbReference>
<evidence type="ECO:0000256" key="3">
    <source>
        <dbReference type="ARBA" id="ARBA00023163"/>
    </source>
</evidence>
<organism evidence="5 6">
    <name type="scientific">Reyranella aquatilis</name>
    <dbReference type="NCBI Taxonomy" id="2035356"/>
    <lineage>
        <taxon>Bacteria</taxon>
        <taxon>Pseudomonadati</taxon>
        <taxon>Pseudomonadota</taxon>
        <taxon>Alphaproteobacteria</taxon>
        <taxon>Hyphomicrobiales</taxon>
        <taxon>Reyranellaceae</taxon>
        <taxon>Reyranella</taxon>
    </lineage>
</organism>
<dbReference type="InterPro" id="IPR036390">
    <property type="entry name" value="WH_DNA-bd_sf"/>
</dbReference>
<dbReference type="InterPro" id="IPR019885">
    <property type="entry name" value="Tscrpt_reg_HTH_AsnC-type_CS"/>
</dbReference>
<accession>A0ABS8KVD0</accession>
<dbReference type="Pfam" id="PF13412">
    <property type="entry name" value="HTH_24"/>
    <property type="match status" value="1"/>
</dbReference>
<keyword evidence="1" id="KW-0805">Transcription regulation</keyword>
<dbReference type="RefSeq" id="WP_230551232.1">
    <property type="nucleotide sequence ID" value="NZ_JAJISD010000005.1"/>
</dbReference>
<evidence type="ECO:0000313" key="6">
    <source>
        <dbReference type="Proteomes" id="UP001198862"/>
    </source>
</evidence>
<dbReference type="InterPro" id="IPR036388">
    <property type="entry name" value="WH-like_DNA-bd_sf"/>
</dbReference>
<evidence type="ECO:0000256" key="2">
    <source>
        <dbReference type="ARBA" id="ARBA00023125"/>
    </source>
</evidence>
<dbReference type="InterPro" id="IPR011991">
    <property type="entry name" value="ArsR-like_HTH"/>
</dbReference>
<dbReference type="CDD" id="cd00090">
    <property type="entry name" value="HTH_ARSR"/>
    <property type="match status" value="1"/>
</dbReference>
<dbReference type="Gene3D" id="3.30.70.920">
    <property type="match status" value="1"/>
</dbReference>
<protein>
    <submittedName>
        <fullName evidence="5">Lrp/AsnC family transcriptional regulator</fullName>
    </submittedName>
</protein>
<dbReference type="Proteomes" id="UP001198862">
    <property type="component" value="Unassembled WGS sequence"/>
</dbReference>
<dbReference type="InterPro" id="IPR000485">
    <property type="entry name" value="AsnC-type_HTH_dom"/>
</dbReference>
<proteinExistence type="predicted"/>
<dbReference type="PRINTS" id="PR00033">
    <property type="entry name" value="HTHASNC"/>
</dbReference>
<feature type="domain" description="HTH asnC-type" evidence="4">
    <location>
        <begin position="4"/>
        <end position="65"/>
    </location>
</feature>
<dbReference type="InterPro" id="IPR011008">
    <property type="entry name" value="Dimeric_a/b-barrel"/>
</dbReference>
<dbReference type="Pfam" id="PF01037">
    <property type="entry name" value="AsnC_trans_reg"/>
    <property type="match status" value="1"/>
</dbReference>
<evidence type="ECO:0000256" key="1">
    <source>
        <dbReference type="ARBA" id="ARBA00023015"/>
    </source>
</evidence>
<keyword evidence="2" id="KW-0238">DNA-binding</keyword>
<dbReference type="SUPFAM" id="SSF54909">
    <property type="entry name" value="Dimeric alpha+beta barrel"/>
    <property type="match status" value="1"/>
</dbReference>
<dbReference type="SUPFAM" id="SSF46785">
    <property type="entry name" value="Winged helix' DNA-binding domain"/>
    <property type="match status" value="1"/>
</dbReference>
<dbReference type="InterPro" id="IPR019888">
    <property type="entry name" value="Tscrpt_reg_AsnC-like"/>
</dbReference>
<dbReference type="PANTHER" id="PTHR30154">
    <property type="entry name" value="LEUCINE-RESPONSIVE REGULATORY PROTEIN"/>
    <property type="match status" value="1"/>
</dbReference>